<evidence type="ECO:0000313" key="5">
    <source>
        <dbReference type="EMBL" id="KAH9845140.1"/>
    </source>
</evidence>
<comment type="subcellular location">
    <subcellularLocation>
        <location evidence="1">Nucleus</location>
    </subcellularLocation>
</comment>
<dbReference type="CDD" id="cd00067">
    <property type="entry name" value="GAL4"/>
    <property type="match status" value="1"/>
</dbReference>
<dbReference type="GO" id="GO:0005634">
    <property type="term" value="C:nucleus"/>
    <property type="evidence" value="ECO:0007669"/>
    <property type="project" value="UniProtKB-SubCell"/>
</dbReference>
<dbReference type="PANTHER" id="PTHR37534">
    <property type="entry name" value="TRANSCRIPTIONAL ACTIVATOR PROTEIN UGA3"/>
    <property type="match status" value="1"/>
</dbReference>
<dbReference type="PROSITE" id="PS50048">
    <property type="entry name" value="ZN2_CY6_FUNGAL_2"/>
    <property type="match status" value="1"/>
</dbReference>
<feature type="region of interest" description="Disordered" evidence="3">
    <location>
        <begin position="117"/>
        <end position="183"/>
    </location>
</feature>
<evidence type="ECO:0000256" key="1">
    <source>
        <dbReference type="ARBA" id="ARBA00004123"/>
    </source>
</evidence>
<dbReference type="OrthoDB" id="415590at2759"/>
<dbReference type="AlphaFoldDB" id="A0A9W7T110"/>
<feature type="region of interest" description="Disordered" evidence="3">
    <location>
        <begin position="227"/>
        <end position="255"/>
    </location>
</feature>
<dbReference type="InterPro" id="IPR001138">
    <property type="entry name" value="Zn2Cys6_DnaBD"/>
</dbReference>
<dbReference type="InterPro" id="IPR021858">
    <property type="entry name" value="Fun_TF"/>
</dbReference>
<dbReference type="SMART" id="SM00066">
    <property type="entry name" value="GAL4"/>
    <property type="match status" value="1"/>
</dbReference>
<comment type="caution">
    <text evidence="5">The sequence shown here is derived from an EMBL/GenBank/DDBJ whole genome shotgun (WGS) entry which is preliminary data.</text>
</comment>
<protein>
    <submittedName>
        <fullName evidence="5">C6 zinc finger protein domain-containing protein</fullName>
    </submittedName>
</protein>
<reference evidence="5 6" key="2">
    <citation type="journal article" date="2021" name="Curr. Genet.">
        <title>Genetic response to nitrogen starvation in the aggressive Eucalyptus foliar pathogen Teratosphaeria destructans.</title>
        <authorList>
            <person name="Havenga M."/>
            <person name="Wingfield B.D."/>
            <person name="Wingfield M.J."/>
            <person name="Dreyer L.L."/>
            <person name="Roets F."/>
            <person name="Aylward J."/>
        </authorList>
    </citation>
    <scope>NUCLEOTIDE SEQUENCE [LARGE SCALE GENOMIC DNA]</scope>
    <source>
        <strain evidence="5">CMW44962</strain>
    </source>
</reference>
<evidence type="ECO:0000259" key="4">
    <source>
        <dbReference type="PROSITE" id="PS50048"/>
    </source>
</evidence>
<dbReference type="Gene3D" id="4.10.240.10">
    <property type="entry name" value="Zn(2)-C6 fungal-type DNA-binding domain"/>
    <property type="match status" value="1"/>
</dbReference>
<dbReference type="GO" id="GO:0045944">
    <property type="term" value="P:positive regulation of transcription by RNA polymerase II"/>
    <property type="evidence" value="ECO:0007669"/>
    <property type="project" value="TreeGrafter"/>
</dbReference>
<dbReference type="InterPro" id="IPR036864">
    <property type="entry name" value="Zn2-C6_fun-type_DNA-bd_sf"/>
</dbReference>
<dbReference type="Pfam" id="PF00172">
    <property type="entry name" value="Zn_clus"/>
    <property type="match status" value="1"/>
</dbReference>
<dbReference type="Pfam" id="PF11951">
    <property type="entry name" value="Fungal_trans_2"/>
    <property type="match status" value="1"/>
</dbReference>
<dbReference type="PANTHER" id="PTHR37534:SF4">
    <property type="entry name" value="ZN(II)2CYS6 TRANSCRIPTION FACTOR (EUROFUNG)"/>
    <property type="match status" value="1"/>
</dbReference>
<organism evidence="5 6">
    <name type="scientific">Teratosphaeria destructans</name>
    <dbReference type="NCBI Taxonomy" id="418781"/>
    <lineage>
        <taxon>Eukaryota</taxon>
        <taxon>Fungi</taxon>
        <taxon>Dikarya</taxon>
        <taxon>Ascomycota</taxon>
        <taxon>Pezizomycotina</taxon>
        <taxon>Dothideomycetes</taxon>
        <taxon>Dothideomycetidae</taxon>
        <taxon>Mycosphaerellales</taxon>
        <taxon>Teratosphaeriaceae</taxon>
        <taxon>Teratosphaeria</taxon>
    </lineage>
</organism>
<keyword evidence="2" id="KW-0539">Nucleus</keyword>
<keyword evidence="6" id="KW-1185">Reference proteome</keyword>
<dbReference type="EMBL" id="RIBY02000136">
    <property type="protein sequence ID" value="KAH9845140.1"/>
    <property type="molecule type" value="Genomic_DNA"/>
</dbReference>
<evidence type="ECO:0000313" key="6">
    <source>
        <dbReference type="Proteomes" id="UP001138500"/>
    </source>
</evidence>
<dbReference type="CDD" id="cd12148">
    <property type="entry name" value="fungal_TF_MHR"/>
    <property type="match status" value="1"/>
</dbReference>
<dbReference type="PROSITE" id="PS00463">
    <property type="entry name" value="ZN2_CY6_FUNGAL_1"/>
    <property type="match status" value="1"/>
</dbReference>
<dbReference type="Proteomes" id="UP001138500">
    <property type="component" value="Unassembled WGS sequence"/>
</dbReference>
<evidence type="ECO:0000256" key="3">
    <source>
        <dbReference type="SAM" id="MobiDB-lite"/>
    </source>
</evidence>
<sequence length="641" mass="72186">MDHPHPHDPASAAEDQDTSAEIVDTKLPSVGKKRTRTGCLNCRRKRRKCDETKPRCEGCQARRETCEWGVKLSFRPENAQAMGAEHPSMRQAPTYARGHSFQIVDVTPEVIRDYFEETLPSPDDVERHDIRTRPTRPGDGLPGVPPVPRMESSSSTQAAFSPAVPTPSTGGKSSIAPHQPSTSSFALLSPTNFSDSTFEDGIFLPGSEYQELHAQLRSRIIDTARSTVPSRLGTPDLDPGNGLSGPLEEASDDDEESRRLAHLMPEQEFVLWQNYIDEVAGWLDKFDNDRHFEMVLPMLAKSHSHLKFAILALSARQIERKERKLDYSCSLALYSHAIHLLSPLLNRRTPEILASCMVLAVLEMLSCSPKAWRRHLDGCAALIQALGISGASGGLEAALFWCFARMDVCGGLISSEKTLIPMHKWMGGADLVTDITLFNSQLRFDMWANHVVYLCGRVIDLLCSCGKWEQRQQRRSNVLDVVDYTADWSMLFELIENWYLHRPEEMRPLLSIPPRGTDPTRPFPTVLFANGPATSGNQMYHTAALLMLRYKPSHVHFSAHHKPQSMLWHAKQICAISISNAHHGCWTNSTQPLWIAGQQMSHPSEHRAILDIYERIERETGWATRWRADDLREFWGDVETS</sequence>
<accession>A0A9W7T110</accession>
<feature type="domain" description="Zn(2)-C6 fungal-type" evidence="4">
    <location>
        <begin position="38"/>
        <end position="68"/>
    </location>
</feature>
<dbReference type="GO" id="GO:0000981">
    <property type="term" value="F:DNA-binding transcription factor activity, RNA polymerase II-specific"/>
    <property type="evidence" value="ECO:0007669"/>
    <property type="project" value="InterPro"/>
</dbReference>
<reference evidence="5 6" key="1">
    <citation type="journal article" date="2018" name="IMA Fungus">
        <title>IMA Genome-F 10: Nine draft genome sequences of Claviceps purpurea s.lat., including C. arundinis, C. humidiphila, and C. cf. spartinae, pseudomolecules for the pitch canker pathogen Fusarium circinatum, draft genome of Davidsoniella eucalypti, Grosmannia galeiformis, Quambalaria eucalypti, and Teratosphaeria destructans.</title>
        <authorList>
            <person name="Wingfield B.D."/>
            <person name="Liu M."/>
            <person name="Nguyen H.D."/>
            <person name="Lane F.A."/>
            <person name="Morgan S.W."/>
            <person name="De Vos L."/>
            <person name="Wilken P.M."/>
            <person name="Duong T.A."/>
            <person name="Aylward J."/>
            <person name="Coetzee M.P."/>
            <person name="Dadej K."/>
            <person name="De Beer Z.W."/>
            <person name="Findlay W."/>
            <person name="Havenga M."/>
            <person name="Kolarik M."/>
            <person name="Menzies J.G."/>
            <person name="Naidoo K."/>
            <person name="Pochopski O."/>
            <person name="Shoukouhi P."/>
            <person name="Santana Q.C."/>
            <person name="Seifert K.A."/>
            <person name="Soal N."/>
            <person name="Steenkamp E.T."/>
            <person name="Tatham C.T."/>
            <person name="van der Nest M.A."/>
            <person name="Wingfield M.J."/>
        </authorList>
    </citation>
    <scope>NUCLEOTIDE SEQUENCE [LARGE SCALE GENOMIC DNA]</scope>
    <source>
        <strain evidence="5">CMW44962</strain>
    </source>
</reference>
<dbReference type="GO" id="GO:0000976">
    <property type="term" value="F:transcription cis-regulatory region binding"/>
    <property type="evidence" value="ECO:0007669"/>
    <property type="project" value="TreeGrafter"/>
</dbReference>
<evidence type="ECO:0000256" key="2">
    <source>
        <dbReference type="ARBA" id="ARBA00023242"/>
    </source>
</evidence>
<proteinExistence type="predicted"/>
<dbReference type="GO" id="GO:0008270">
    <property type="term" value="F:zinc ion binding"/>
    <property type="evidence" value="ECO:0007669"/>
    <property type="project" value="InterPro"/>
</dbReference>
<gene>
    <name evidence="5" type="ORF">Tdes44962_MAKER06859</name>
</gene>
<dbReference type="SUPFAM" id="SSF57701">
    <property type="entry name" value="Zn2/Cys6 DNA-binding domain"/>
    <property type="match status" value="1"/>
</dbReference>
<feature type="region of interest" description="Disordered" evidence="3">
    <location>
        <begin position="1"/>
        <end position="33"/>
    </location>
</feature>
<name>A0A9W7T110_9PEZI</name>